<comment type="caution">
    <text evidence="6">The sequence shown here is derived from an EMBL/GenBank/DDBJ whole genome shotgun (WGS) entry which is preliminary data.</text>
</comment>
<keyword evidence="2" id="KW-0813">Transport</keyword>
<accession>A0A7J7IUR8</accession>
<organism evidence="6 7">
    <name type="scientific">Bugula neritina</name>
    <name type="common">Brown bryozoan</name>
    <name type="synonym">Sertularia neritina</name>
    <dbReference type="NCBI Taxonomy" id="10212"/>
    <lineage>
        <taxon>Eukaryota</taxon>
        <taxon>Metazoa</taxon>
        <taxon>Spiralia</taxon>
        <taxon>Lophotrochozoa</taxon>
        <taxon>Bryozoa</taxon>
        <taxon>Gymnolaemata</taxon>
        <taxon>Cheilostomatida</taxon>
        <taxon>Flustrina</taxon>
        <taxon>Buguloidea</taxon>
        <taxon>Bugulidae</taxon>
        <taxon>Bugula</taxon>
    </lineage>
</organism>
<dbReference type="Proteomes" id="UP000593567">
    <property type="component" value="Unassembled WGS sequence"/>
</dbReference>
<evidence type="ECO:0000256" key="1">
    <source>
        <dbReference type="ARBA" id="ARBA00007944"/>
    </source>
</evidence>
<sequence length="591" mass="68154">MSDLKDFLESIRRHCSRVGEAAMIQMAVRSKMDENLARKVSKKQTANPMNPFANMEANQEDEEAPSPQDLVDFSAVYRCLHINTVLGARDQFESYYRKQRRHQCRLVLDPPANMGENLNGYKTYFHNIIGFFVCEEHILNTSGLVTRNYIDELWDLAVQKIVGQLKTYSAYCTDASLNLSIKNTIVLFCHTMKGYGFTVSTFYDLLLEVRDQYTEILMLKWVHVFQKIFEEDDYTAILVRDEEEYYYIVSKFPYINEKLEKAKFPKRFPFSQMVPKVYGQCRQYIYACLKFCEGLHLSHTEIDDMIRRATNVLLTRTLSGSVSVLLQQPNLSLLQLIQIAVNMNYLEKSCDYLEEFISNTTGAEKDSVHASRLRGTAMFKDARNDAEERIYSQINEKVDDFFEIAEYEWNRPESTGMASGYVTDLIAFLRSTFQSFSHLPYKLAQTACMSVCKHIADTLKAQLLDDNVKQVSVGSLQQLNLDLVQCEMFASSEPVPGMNDGTLQLAFVEMRQLLDLVIYGDWSSYIADYGTERNKYARVQPQTVLAILDKMKASGRKLNNFLDSFSRSKKPEKDKQQLLETVMKRIKALNP</sequence>
<dbReference type="GO" id="GO:0006886">
    <property type="term" value="P:intracellular protein transport"/>
    <property type="evidence" value="ECO:0007669"/>
    <property type="project" value="InterPro"/>
</dbReference>
<dbReference type="GO" id="GO:0000145">
    <property type="term" value="C:exocyst"/>
    <property type="evidence" value="ECO:0007669"/>
    <property type="project" value="TreeGrafter"/>
</dbReference>
<evidence type="ECO:0000313" key="6">
    <source>
        <dbReference type="EMBL" id="KAF6017669.1"/>
    </source>
</evidence>
<evidence type="ECO:0000256" key="2">
    <source>
        <dbReference type="ARBA" id="ARBA00022448"/>
    </source>
</evidence>
<dbReference type="GO" id="GO:0006893">
    <property type="term" value="P:Golgi to plasma membrane transport"/>
    <property type="evidence" value="ECO:0007669"/>
    <property type="project" value="TreeGrafter"/>
</dbReference>
<evidence type="ECO:0000259" key="5">
    <source>
        <dbReference type="Pfam" id="PF04091"/>
    </source>
</evidence>
<proteinExistence type="inferred from homology"/>
<dbReference type="Gene3D" id="1.20.58.670">
    <property type="entry name" value="Dsl1p vesicle tethering complex, Tip20p subunit, domain D"/>
    <property type="match status" value="1"/>
</dbReference>
<evidence type="ECO:0000313" key="7">
    <source>
        <dbReference type="Proteomes" id="UP000593567"/>
    </source>
</evidence>
<reference evidence="6" key="1">
    <citation type="submission" date="2020-06" db="EMBL/GenBank/DDBJ databases">
        <title>Draft genome of Bugula neritina, a colonial animal packing powerful symbionts and potential medicines.</title>
        <authorList>
            <person name="Rayko M."/>
        </authorList>
    </citation>
    <scope>NUCLEOTIDE SEQUENCE [LARGE SCALE GENOMIC DNA]</scope>
    <source>
        <strain evidence="6">Kwan_BN1</strain>
    </source>
</reference>
<evidence type="ECO:0000256" key="4">
    <source>
        <dbReference type="ARBA" id="ARBA00023054"/>
    </source>
</evidence>
<feature type="domain" description="Exocyst complex subunit EXOC6/Sec15 C-terminal" evidence="5">
    <location>
        <begin position="202"/>
        <end position="550"/>
    </location>
</feature>
<dbReference type="Gene3D" id="1.10.357.30">
    <property type="entry name" value="Exocyst complex subunit Sec15 C-terminal domain, N-terminal subdomain"/>
    <property type="match status" value="1"/>
</dbReference>
<keyword evidence="3" id="KW-0268">Exocytosis</keyword>
<name>A0A7J7IUR8_BUGNE</name>
<dbReference type="Pfam" id="PF04091">
    <property type="entry name" value="Sec15_C"/>
    <property type="match status" value="1"/>
</dbReference>
<dbReference type="EMBL" id="VXIV02003367">
    <property type="protein sequence ID" value="KAF6017669.1"/>
    <property type="molecule type" value="Genomic_DNA"/>
</dbReference>
<dbReference type="InterPro" id="IPR046361">
    <property type="entry name" value="EXOC6/Sec15_C"/>
</dbReference>
<gene>
    <name evidence="6" type="ORF">EB796_023999</name>
</gene>
<dbReference type="PANTHER" id="PTHR12702">
    <property type="entry name" value="SEC15"/>
    <property type="match status" value="1"/>
</dbReference>
<dbReference type="GO" id="GO:0016020">
    <property type="term" value="C:membrane"/>
    <property type="evidence" value="ECO:0007669"/>
    <property type="project" value="TreeGrafter"/>
</dbReference>
<dbReference type="OrthoDB" id="10267033at2759"/>
<dbReference type="AlphaFoldDB" id="A0A7J7IUR8"/>
<dbReference type="GO" id="GO:0090522">
    <property type="term" value="P:vesicle tethering involved in exocytosis"/>
    <property type="evidence" value="ECO:0007669"/>
    <property type="project" value="InterPro"/>
</dbReference>
<dbReference type="InterPro" id="IPR042044">
    <property type="entry name" value="EXOC6PINT-1/Sec15/Tip20_C_dom2"/>
</dbReference>
<comment type="similarity">
    <text evidence="1">Belongs to the SEC15 family.</text>
</comment>
<dbReference type="SMR" id="A0A7J7IUR8"/>
<protein>
    <submittedName>
        <fullName evidence="6">EXOC6B</fullName>
    </submittedName>
</protein>
<dbReference type="InterPro" id="IPR007225">
    <property type="entry name" value="EXOC6/Sec15"/>
</dbReference>
<dbReference type="InterPro" id="IPR042045">
    <property type="entry name" value="EXOC6/Sec15_C_dom1"/>
</dbReference>
<keyword evidence="7" id="KW-1185">Reference proteome</keyword>
<dbReference type="PANTHER" id="PTHR12702:SF0">
    <property type="entry name" value="EXOCYST COMPLEX COMPONENT 6"/>
    <property type="match status" value="1"/>
</dbReference>
<dbReference type="FunFam" id="1.20.58.670:FF:000001">
    <property type="entry name" value="Exocyst complex component"/>
    <property type="match status" value="1"/>
</dbReference>
<evidence type="ECO:0000256" key="3">
    <source>
        <dbReference type="ARBA" id="ARBA00022483"/>
    </source>
</evidence>
<keyword evidence="4" id="KW-0175">Coiled coil</keyword>